<dbReference type="KEGG" id="aplc:110976898"/>
<name>A0A8B7Y1X1_ACAPL</name>
<dbReference type="AlphaFoldDB" id="A0A8B7Y1X1"/>
<dbReference type="RefSeq" id="XP_022086291.1">
    <property type="nucleotide sequence ID" value="XM_022230599.1"/>
</dbReference>
<feature type="signal peptide" evidence="2">
    <location>
        <begin position="1"/>
        <end position="23"/>
    </location>
</feature>
<protein>
    <submittedName>
        <fullName evidence="4 5">Uncharacterized protein LOC110976898</fullName>
    </submittedName>
</protein>
<dbReference type="OrthoDB" id="75169at2759"/>
<evidence type="ECO:0000313" key="4">
    <source>
        <dbReference type="RefSeq" id="XP_022086290.1"/>
    </source>
</evidence>
<dbReference type="OMA" id="MRTCHTA"/>
<evidence type="ECO:0000313" key="5">
    <source>
        <dbReference type="RefSeq" id="XP_022086291.1"/>
    </source>
</evidence>
<accession>A0A8B7Y1X1</accession>
<gene>
    <name evidence="4 5" type="primary">LOC110976898</name>
</gene>
<evidence type="ECO:0000256" key="2">
    <source>
        <dbReference type="SAM" id="SignalP"/>
    </source>
</evidence>
<sequence>MNHLAIASFFYFVAVFTLSGVEAQSTGSLMCYNCTYTSVLGFDVGEKGCSDPFNSAGISDISCDGSCVKQKLEGNIPSTTRSCYTASEGDCIQLNGVEISPGNHLYQYCCTGNLCNSAASLTFNFVAVASLCGALAAKH</sequence>
<dbReference type="InterPro" id="IPR050975">
    <property type="entry name" value="Sleep_regulator"/>
</dbReference>
<feature type="chain" id="PRO_5044665498" evidence="2">
    <location>
        <begin position="24"/>
        <end position="139"/>
    </location>
</feature>
<keyword evidence="1 2" id="KW-0732">Signal</keyword>
<reference evidence="4 5" key="1">
    <citation type="submission" date="2025-04" db="UniProtKB">
        <authorList>
            <consortium name="RefSeq"/>
        </authorList>
    </citation>
    <scope>IDENTIFICATION</scope>
</reference>
<dbReference type="GeneID" id="110976898"/>
<dbReference type="PANTHER" id="PTHR33562">
    <property type="entry name" value="ATILLA, ISOFORM B-RELATED-RELATED"/>
    <property type="match status" value="1"/>
</dbReference>
<dbReference type="RefSeq" id="XP_022086290.1">
    <property type="nucleotide sequence ID" value="XM_022230598.1"/>
</dbReference>
<evidence type="ECO:0000256" key="1">
    <source>
        <dbReference type="ARBA" id="ARBA00022729"/>
    </source>
</evidence>
<proteinExistence type="predicted"/>
<keyword evidence="3" id="KW-1185">Reference proteome</keyword>
<organism evidence="3 4">
    <name type="scientific">Acanthaster planci</name>
    <name type="common">Crown-of-thorns starfish</name>
    <dbReference type="NCBI Taxonomy" id="133434"/>
    <lineage>
        <taxon>Eukaryota</taxon>
        <taxon>Metazoa</taxon>
        <taxon>Echinodermata</taxon>
        <taxon>Eleutherozoa</taxon>
        <taxon>Asterozoa</taxon>
        <taxon>Asteroidea</taxon>
        <taxon>Valvatacea</taxon>
        <taxon>Valvatida</taxon>
        <taxon>Acanthasteridae</taxon>
        <taxon>Acanthaster</taxon>
    </lineage>
</organism>
<dbReference type="Proteomes" id="UP000694845">
    <property type="component" value="Unplaced"/>
</dbReference>
<evidence type="ECO:0000313" key="3">
    <source>
        <dbReference type="Proteomes" id="UP000694845"/>
    </source>
</evidence>